<dbReference type="EC" id="4.1.1.20" evidence="4"/>
<dbReference type="Proteomes" id="UP000255518">
    <property type="component" value="Unassembled WGS sequence"/>
</dbReference>
<reference evidence="4 5" key="1">
    <citation type="submission" date="2018-06" db="EMBL/GenBank/DDBJ databases">
        <authorList>
            <consortium name="Pathogen Informatics"/>
            <person name="Doyle S."/>
        </authorList>
    </citation>
    <scope>NUCLEOTIDE SEQUENCE [LARGE SCALE GENOMIC DNA]</scope>
    <source>
        <strain evidence="4 5">NCTC13443</strain>
    </source>
</reference>
<dbReference type="Gene3D" id="3.20.20.10">
    <property type="entry name" value="Alanine racemase"/>
    <property type="match status" value="1"/>
</dbReference>
<dbReference type="AlphaFoldDB" id="A0A377VCY5"/>
<dbReference type="GO" id="GO:0008836">
    <property type="term" value="F:diaminopimelate decarboxylase activity"/>
    <property type="evidence" value="ECO:0007669"/>
    <property type="project" value="UniProtKB-EC"/>
</dbReference>
<dbReference type="InterPro" id="IPR029066">
    <property type="entry name" value="PLP-binding_barrel"/>
</dbReference>
<proteinExistence type="predicted"/>
<evidence type="ECO:0000313" key="5">
    <source>
        <dbReference type="Proteomes" id="UP000255518"/>
    </source>
</evidence>
<dbReference type="PANTHER" id="PTHR43727:SF2">
    <property type="entry name" value="GROUP IV DECARBOXYLASE"/>
    <property type="match status" value="1"/>
</dbReference>
<dbReference type="EMBL" id="UGKT01000001">
    <property type="protein sequence ID" value="STT06234.1"/>
    <property type="molecule type" value="Genomic_DNA"/>
</dbReference>
<comment type="cofactor">
    <cofactor evidence="1">
        <name>pyridoxal 5'-phosphate</name>
        <dbReference type="ChEBI" id="CHEBI:597326"/>
    </cofactor>
</comment>
<feature type="domain" description="Orn/DAP/Arg decarboxylase 2 N-terminal" evidence="3">
    <location>
        <begin position="33"/>
        <end position="154"/>
    </location>
</feature>
<dbReference type="PANTHER" id="PTHR43727">
    <property type="entry name" value="DIAMINOPIMELATE DECARBOXYLASE"/>
    <property type="match status" value="1"/>
</dbReference>
<protein>
    <submittedName>
        <fullName evidence="4">Diaminopimelate decarboxylase</fullName>
        <ecNumber evidence="4">4.1.1.20</ecNumber>
    </submittedName>
</protein>
<keyword evidence="4" id="KW-0456">Lyase</keyword>
<sequence>MPHSLYATDTDLTADNLLRLPAEFGCPVWVYDAQIIRRQIAQLSQFDVVRFAQKACSNIHILRLMREQGVKVDSVSLGEIERALAAGYDPQQNPEDIVFTADLIDDATLDRVKALQIPVNAGSIDMLSQLGEVSPGHRVWLRVNPGFGHGHSQKTKYWR</sequence>
<dbReference type="Pfam" id="PF02784">
    <property type="entry name" value="Orn_Arg_deC_N"/>
    <property type="match status" value="1"/>
</dbReference>
<accession>A0A377VCY5</accession>
<evidence type="ECO:0000313" key="4">
    <source>
        <dbReference type="EMBL" id="STT06234.1"/>
    </source>
</evidence>
<dbReference type="SUPFAM" id="SSF51419">
    <property type="entry name" value="PLP-binding barrel"/>
    <property type="match status" value="1"/>
</dbReference>
<gene>
    <name evidence="4" type="primary">lysA_3</name>
    <name evidence="4" type="ORF">NCTC13443_06186</name>
</gene>
<evidence type="ECO:0000256" key="1">
    <source>
        <dbReference type="ARBA" id="ARBA00001933"/>
    </source>
</evidence>
<dbReference type="GO" id="GO:0009089">
    <property type="term" value="P:lysine biosynthetic process via diaminopimelate"/>
    <property type="evidence" value="ECO:0007669"/>
    <property type="project" value="TreeGrafter"/>
</dbReference>
<name>A0A377VCY5_KLEPN</name>
<dbReference type="InterPro" id="IPR022644">
    <property type="entry name" value="De-COase2_N"/>
</dbReference>
<dbReference type="PROSITE" id="PS00878">
    <property type="entry name" value="ODR_DC_2_1"/>
    <property type="match status" value="1"/>
</dbReference>
<evidence type="ECO:0000256" key="2">
    <source>
        <dbReference type="ARBA" id="ARBA00022898"/>
    </source>
</evidence>
<evidence type="ECO:0000259" key="3">
    <source>
        <dbReference type="Pfam" id="PF02784"/>
    </source>
</evidence>
<keyword evidence="2" id="KW-0663">Pyridoxal phosphate</keyword>
<organism evidence="4 5">
    <name type="scientific">Klebsiella pneumoniae</name>
    <dbReference type="NCBI Taxonomy" id="573"/>
    <lineage>
        <taxon>Bacteria</taxon>
        <taxon>Pseudomonadati</taxon>
        <taxon>Pseudomonadota</taxon>
        <taxon>Gammaproteobacteria</taxon>
        <taxon>Enterobacterales</taxon>
        <taxon>Enterobacteriaceae</taxon>
        <taxon>Klebsiella/Raoultella group</taxon>
        <taxon>Klebsiella</taxon>
        <taxon>Klebsiella pneumoniae complex</taxon>
    </lineage>
</organism>
<dbReference type="InterPro" id="IPR022653">
    <property type="entry name" value="De-COase2_pyr-phos_BS"/>
</dbReference>